<evidence type="ECO:0000313" key="7">
    <source>
        <dbReference type="Proteomes" id="UP000030645"/>
    </source>
</evidence>
<evidence type="ECO:0000256" key="1">
    <source>
        <dbReference type="ARBA" id="ARBA00023002"/>
    </source>
</evidence>
<dbReference type="InterPro" id="IPR036812">
    <property type="entry name" value="NAD(P)_OxRdtase_dom_sf"/>
</dbReference>
<dbReference type="PROSITE" id="PS00798">
    <property type="entry name" value="ALDOKETO_REDUCTASE_1"/>
    <property type="match status" value="1"/>
</dbReference>
<name>W9RMY9_9ROSA</name>
<dbReference type="KEGG" id="mnt:21395471"/>
<feature type="site" description="Lowers pKa of active site Tyr" evidence="4">
    <location>
        <position position="86"/>
    </location>
</feature>
<dbReference type="PROSITE" id="PS00062">
    <property type="entry name" value="ALDOKETO_REDUCTASE_2"/>
    <property type="match status" value="1"/>
</dbReference>
<dbReference type="PROSITE" id="PS00063">
    <property type="entry name" value="ALDOKETO_REDUCTASE_3"/>
    <property type="match status" value="1"/>
</dbReference>
<dbReference type="GO" id="GO:0044550">
    <property type="term" value="P:secondary metabolite biosynthetic process"/>
    <property type="evidence" value="ECO:0007669"/>
    <property type="project" value="UniProtKB-ARBA"/>
</dbReference>
<feature type="binding site" evidence="3">
    <location>
        <position position="119"/>
    </location>
    <ligand>
        <name>substrate</name>
    </ligand>
</feature>
<sequence>MANVIPVKKLGSTNYTVPVSGFGTATHPIPTPEETKQAVLTAIKLGYRHFDTAHIYQTEKPLGDAISEALSLGLIKSRSELFITSKLWATEAHPERVLPAIKNTLKKLGTDYVDLYLIHWPVALKPETSFPIKKDDLLLLDFKGVWESMEECQRLGLAKSIGVSNFSCKKLETLLSTAKITPALVQVEINPVWQQKKLREFCKERGISVEAYSPLGGGDNKIAFWVKNRVGHNQVLKEIAEAKGKSLAQICLRWLYEQGVSFVAKSFNEERLKQNMSIFDWELSAEDLKKIEQIPQAKGNSAAFLVSEAGPYKTVEEFWDGEI</sequence>
<organism evidence="6 7">
    <name type="scientific">Morus notabilis</name>
    <dbReference type="NCBI Taxonomy" id="981085"/>
    <lineage>
        <taxon>Eukaryota</taxon>
        <taxon>Viridiplantae</taxon>
        <taxon>Streptophyta</taxon>
        <taxon>Embryophyta</taxon>
        <taxon>Tracheophyta</taxon>
        <taxon>Spermatophyta</taxon>
        <taxon>Magnoliopsida</taxon>
        <taxon>eudicotyledons</taxon>
        <taxon>Gunneridae</taxon>
        <taxon>Pentapetalae</taxon>
        <taxon>rosids</taxon>
        <taxon>fabids</taxon>
        <taxon>Rosales</taxon>
        <taxon>Moraceae</taxon>
        <taxon>Moreae</taxon>
        <taxon>Morus</taxon>
    </lineage>
</organism>
<evidence type="ECO:0000259" key="5">
    <source>
        <dbReference type="Pfam" id="PF00248"/>
    </source>
</evidence>
<evidence type="ECO:0000256" key="2">
    <source>
        <dbReference type="PIRSR" id="PIRSR000097-1"/>
    </source>
</evidence>
<dbReference type="eggNOG" id="KOG1577">
    <property type="taxonomic scope" value="Eukaryota"/>
</dbReference>
<reference evidence="7" key="1">
    <citation type="submission" date="2013-01" db="EMBL/GenBank/DDBJ databases">
        <title>Draft Genome Sequence of a Mulberry Tree, Morus notabilis C.K. Schneid.</title>
        <authorList>
            <person name="He N."/>
            <person name="Zhao S."/>
        </authorList>
    </citation>
    <scope>NUCLEOTIDE SEQUENCE</scope>
</reference>
<dbReference type="STRING" id="981085.W9RMY9"/>
<dbReference type="SUPFAM" id="SSF51430">
    <property type="entry name" value="NAD(P)-linked oxidoreductase"/>
    <property type="match status" value="1"/>
</dbReference>
<dbReference type="Proteomes" id="UP000030645">
    <property type="component" value="Unassembled WGS sequence"/>
</dbReference>
<dbReference type="FunFam" id="3.20.20.100:FF:000014">
    <property type="entry name" value="NAD(P)-linked oxidoreductase superfamily protein"/>
    <property type="match status" value="1"/>
</dbReference>
<dbReference type="CDD" id="cd19124">
    <property type="entry name" value="AKR_AKR4A_4B"/>
    <property type="match status" value="1"/>
</dbReference>
<dbReference type="InterPro" id="IPR020471">
    <property type="entry name" value="AKR"/>
</dbReference>
<accession>W9RMY9</accession>
<keyword evidence="7" id="KW-1185">Reference proteome</keyword>
<dbReference type="Pfam" id="PF00248">
    <property type="entry name" value="Aldo_ket_red"/>
    <property type="match status" value="1"/>
</dbReference>
<dbReference type="InterPro" id="IPR044497">
    <property type="entry name" value="AKR4A/B"/>
</dbReference>
<feature type="active site" description="Proton donor" evidence="2">
    <location>
        <position position="56"/>
    </location>
</feature>
<dbReference type="InterPro" id="IPR023210">
    <property type="entry name" value="NADP_OxRdtase_dom"/>
</dbReference>
<dbReference type="OrthoDB" id="416253at2759"/>
<dbReference type="AlphaFoldDB" id="W9RMY9"/>
<dbReference type="Gene3D" id="3.20.20.100">
    <property type="entry name" value="NADP-dependent oxidoreductase domain"/>
    <property type="match status" value="1"/>
</dbReference>
<feature type="domain" description="NADP-dependent oxidoreductase" evidence="5">
    <location>
        <begin position="21"/>
        <end position="294"/>
    </location>
</feature>
<evidence type="ECO:0000256" key="3">
    <source>
        <dbReference type="PIRSR" id="PIRSR000097-2"/>
    </source>
</evidence>
<dbReference type="PIRSF" id="PIRSF000097">
    <property type="entry name" value="AKR"/>
    <property type="match status" value="1"/>
</dbReference>
<proteinExistence type="predicted"/>
<dbReference type="EMBL" id="KE344422">
    <property type="protein sequence ID" value="EXB61813.1"/>
    <property type="molecule type" value="Genomic_DNA"/>
</dbReference>
<protein>
    <submittedName>
        <fullName evidence="6">Putative NAD(P)H-dependent oxidoreductase 1</fullName>
    </submittedName>
</protein>
<dbReference type="PANTHER" id="PTHR11732">
    <property type="entry name" value="ALDO/KETO REDUCTASE"/>
    <property type="match status" value="1"/>
</dbReference>
<evidence type="ECO:0000313" key="6">
    <source>
        <dbReference type="EMBL" id="EXB61813.1"/>
    </source>
</evidence>
<dbReference type="PRINTS" id="PR00069">
    <property type="entry name" value="ALDKETRDTASE"/>
</dbReference>
<keyword evidence="1" id="KW-0560">Oxidoreductase</keyword>
<dbReference type="GO" id="GO:0016616">
    <property type="term" value="F:oxidoreductase activity, acting on the CH-OH group of donors, NAD or NADP as acceptor"/>
    <property type="evidence" value="ECO:0007669"/>
    <property type="project" value="InterPro"/>
</dbReference>
<dbReference type="InterPro" id="IPR018170">
    <property type="entry name" value="Aldo/ket_reductase_CS"/>
</dbReference>
<evidence type="ECO:0000256" key="4">
    <source>
        <dbReference type="PIRSR" id="PIRSR000097-3"/>
    </source>
</evidence>
<gene>
    <name evidence="6" type="ORF">L484_012247</name>
</gene>